<keyword evidence="5" id="KW-1185">Reference proteome</keyword>
<sequence length="354" mass="38832">MFSQRNKAIYLDSQGNYSVRVITESYIPHGSQSLVKVNYSAINPADVRHYHMGMSEFVAGYEFVRTVLETGPESPFKVGNDVFGFAFPGDHRPLHVGAHQGFLLAEPSFTYKRPKDMDPITAVTMIVGAMTAIDALFNMLGFGLPAAGLGGKSAANVPILIWGGSSVALFEIGATQCFEYRSPTVVDDIRTAMTHCSGKLTHVFDAVTTGLGVSESPSEGDKIEASYALSSPALARQCCDPDTPDSELHLCASLAMPGQSLWKFALVYRTVETMDHGVGLQDWDEELQKLMEDKVRDWGSRSDRGIRWLIANHAIYSKPPRTRIVHGAKEGIQAIHDVWNGKISREKVVISRPL</sequence>
<evidence type="ECO:0000313" key="5">
    <source>
        <dbReference type="Proteomes" id="UP000018001"/>
    </source>
</evidence>
<dbReference type="Pfam" id="PF08240">
    <property type="entry name" value="ADH_N"/>
    <property type="match status" value="1"/>
</dbReference>
<keyword evidence="2" id="KW-0560">Oxidoreductase</keyword>
<dbReference type="InParanoid" id="V5I1H0"/>
<evidence type="ECO:0000256" key="1">
    <source>
        <dbReference type="ARBA" id="ARBA00008072"/>
    </source>
</evidence>
<dbReference type="Gene3D" id="3.40.50.720">
    <property type="entry name" value="NAD(P)-binding Rossmann-like Domain"/>
    <property type="match status" value="2"/>
</dbReference>
<evidence type="ECO:0000259" key="3">
    <source>
        <dbReference type="Pfam" id="PF08240"/>
    </source>
</evidence>
<dbReference type="InterPro" id="IPR047122">
    <property type="entry name" value="Trans-enoyl_RdTase-like"/>
</dbReference>
<protein>
    <recommendedName>
        <fullName evidence="3">Alcohol dehydrogenase-like N-terminal domain-containing protein</fullName>
    </recommendedName>
</protein>
<dbReference type="SUPFAM" id="SSF50129">
    <property type="entry name" value="GroES-like"/>
    <property type="match status" value="1"/>
</dbReference>
<evidence type="ECO:0000313" key="4">
    <source>
        <dbReference type="EMBL" id="GAD96540.1"/>
    </source>
</evidence>
<dbReference type="PANTHER" id="PTHR45348">
    <property type="entry name" value="HYPOTHETICAL OXIDOREDUCTASE (EUROFUNG)"/>
    <property type="match status" value="1"/>
</dbReference>
<dbReference type="InterPro" id="IPR013154">
    <property type="entry name" value="ADH-like_N"/>
</dbReference>
<dbReference type="HOGENOM" id="CLU_026673_16_3_1"/>
<dbReference type="AlphaFoldDB" id="V5I1H0"/>
<comment type="similarity">
    <text evidence="1">Belongs to the zinc-containing alcohol dehydrogenase family.</text>
</comment>
<dbReference type="eggNOG" id="KOG1198">
    <property type="taxonomic scope" value="Eukaryota"/>
</dbReference>
<dbReference type="OrthoDB" id="10257049at2759"/>
<name>V5I1H0_BYSSN</name>
<dbReference type="GO" id="GO:0016651">
    <property type="term" value="F:oxidoreductase activity, acting on NAD(P)H"/>
    <property type="evidence" value="ECO:0007669"/>
    <property type="project" value="InterPro"/>
</dbReference>
<dbReference type="InterPro" id="IPR011032">
    <property type="entry name" value="GroES-like_sf"/>
</dbReference>
<organism evidence="4 5">
    <name type="scientific">Byssochlamys spectabilis (strain No. 5 / NBRC 109023)</name>
    <name type="common">Paecilomyces variotii</name>
    <dbReference type="NCBI Taxonomy" id="1356009"/>
    <lineage>
        <taxon>Eukaryota</taxon>
        <taxon>Fungi</taxon>
        <taxon>Dikarya</taxon>
        <taxon>Ascomycota</taxon>
        <taxon>Pezizomycotina</taxon>
        <taxon>Eurotiomycetes</taxon>
        <taxon>Eurotiomycetidae</taxon>
        <taxon>Eurotiales</taxon>
        <taxon>Thermoascaceae</taxon>
        <taxon>Paecilomyces</taxon>
    </lineage>
</organism>
<gene>
    <name evidence="4" type="ORF">PVAR5_5198</name>
</gene>
<reference evidence="5" key="1">
    <citation type="journal article" date="2014" name="Genome Announc.">
        <title>Draft genome sequence of the formaldehyde-resistant fungus Byssochlamys spectabilis No. 5 (anamorph Paecilomyces variotii No. 5) (NBRC109023).</title>
        <authorList>
            <person name="Oka T."/>
            <person name="Ekino K."/>
            <person name="Fukuda K."/>
            <person name="Nomura Y."/>
        </authorList>
    </citation>
    <scope>NUCLEOTIDE SEQUENCE [LARGE SCALE GENOMIC DNA]</scope>
    <source>
        <strain evidence="5">No. 5 / NBRC 109023</strain>
    </source>
</reference>
<dbReference type="PANTHER" id="PTHR45348:SF7">
    <property type="entry name" value="ZINC BINDING OXIDOREDUCTASE, PUTATIVE-RELATED"/>
    <property type="match status" value="1"/>
</dbReference>
<feature type="domain" description="Alcohol dehydrogenase-like N-terminal" evidence="3">
    <location>
        <begin position="32"/>
        <end position="83"/>
    </location>
</feature>
<dbReference type="EMBL" id="BAUL01000168">
    <property type="protein sequence ID" value="GAD96540.1"/>
    <property type="molecule type" value="Genomic_DNA"/>
</dbReference>
<evidence type="ECO:0000256" key="2">
    <source>
        <dbReference type="ARBA" id="ARBA00023002"/>
    </source>
</evidence>
<comment type="caution">
    <text evidence="4">The sequence shown here is derived from an EMBL/GenBank/DDBJ whole genome shotgun (WGS) entry which is preliminary data.</text>
</comment>
<dbReference type="Gene3D" id="3.90.180.10">
    <property type="entry name" value="Medium-chain alcohol dehydrogenases, catalytic domain"/>
    <property type="match status" value="2"/>
</dbReference>
<dbReference type="Proteomes" id="UP000018001">
    <property type="component" value="Unassembled WGS sequence"/>
</dbReference>
<accession>V5I1H0</accession>
<proteinExistence type="inferred from homology"/>